<name>A0AAV3SFN8_HALDO</name>
<reference evidence="1" key="1">
    <citation type="journal article" date="2014" name="Int. J. Syst. Evol. Microbiol.">
        <title>Complete genome sequence of Corynebacterium casei LMG S-19264T (=DSM 44701T), isolated from a smear-ripened cheese.</title>
        <authorList>
            <consortium name="US DOE Joint Genome Institute (JGI-PGF)"/>
            <person name="Walter F."/>
            <person name="Albersmeier A."/>
            <person name="Kalinowski J."/>
            <person name="Ruckert C."/>
        </authorList>
    </citation>
    <scope>NUCLEOTIDE SEQUENCE</scope>
    <source>
        <strain evidence="1">JCM 12289</strain>
    </source>
</reference>
<accession>A0AAV3SFN8</accession>
<gene>
    <name evidence="1" type="ORF">GCM10008985_10360</name>
</gene>
<dbReference type="EMBL" id="BAAADN010000018">
    <property type="protein sequence ID" value="GAA0456306.1"/>
    <property type="molecule type" value="Genomic_DNA"/>
</dbReference>
<proteinExistence type="predicted"/>
<comment type="caution">
    <text evidence="1">The sequence shown here is derived from an EMBL/GenBank/DDBJ whole genome shotgun (WGS) entry which is preliminary data.</text>
</comment>
<sequence length="43" mass="5115">MTAGSVHDEYEKDWEDRNLPLIHADEADEDALSIYEHWQELNE</sequence>
<dbReference type="GeneID" id="80396595"/>
<dbReference type="RefSeq" id="WP_280518307.1">
    <property type="nucleotide sequence ID" value="NZ_BAAADN010000018.1"/>
</dbReference>
<evidence type="ECO:0000313" key="2">
    <source>
        <dbReference type="Proteomes" id="UP001500962"/>
    </source>
</evidence>
<organism evidence="1 2">
    <name type="scientific">Halococcus dombrowskii</name>
    <dbReference type="NCBI Taxonomy" id="179637"/>
    <lineage>
        <taxon>Archaea</taxon>
        <taxon>Methanobacteriati</taxon>
        <taxon>Methanobacteriota</taxon>
        <taxon>Stenosarchaea group</taxon>
        <taxon>Halobacteria</taxon>
        <taxon>Halobacteriales</taxon>
        <taxon>Halococcaceae</taxon>
        <taxon>Halococcus</taxon>
    </lineage>
</organism>
<protein>
    <submittedName>
        <fullName evidence="1">Uncharacterized protein</fullName>
    </submittedName>
</protein>
<evidence type="ECO:0000313" key="1">
    <source>
        <dbReference type="EMBL" id="GAA0456306.1"/>
    </source>
</evidence>
<dbReference type="Proteomes" id="UP001500962">
    <property type="component" value="Unassembled WGS sequence"/>
</dbReference>
<reference evidence="1" key="2">
    <citation type="submission" date="2023-12" db="EMBL/GenBank/DDBJ databases">
        <authorList>
            <person name="Sun Q."/>
            <person name="Inoue M."/>
        </authorList>
    </citation>
    <scope>NUCLEOTIDE SEQUENCE</scope>
    <source>
        <strain evidence="1">JCM 12289</strain>
    </source>
</reference>
<dbReference type="AlphaFoldDB" id="A0AAV3SFN8"/>